<keyword evidence="2" id="KW-1185">Reference proteome</keyword>
<organism evidence="1 2">
    <name type="scientific">Punica granatum</name>
    <name type="common">Pomegranate</name>
    <dbReference type="NCBI Taxonomy" id="22663"/>
    <lineage>
        <taxon>Eukaryota</taxon>
        <taxon>Viridiplantae</taxon>
        <taxon>Streptophyta</taxon>
        <taxon>Embryophyta</taxon>
        <taxon>Tracheophyta</taxon>
        <taxon>Spermatophyta</taxon>
        <taxon>Magnoliopsida</taxon>
        <taxon>eudicotyledons</taxon>
        <taxon>Gunneridae</taxon>
        <taxon>Pentapetalae</taxon>
        <taxon>rosids</taxon>
        <taxon>malvids</taxon>
        <taxon>Myrtales</taxon>
        <taxon>Lythraceae</taxon>
        <taxon>Punica</taxon>
    </lineage>
</organism>
<name>A0A2I0JEI3_PUNGR</name>
<proteinExistence type="predicted"/>
<evidence type="ECO:0000313" key="1">
    <source>
        <dbReference type="EMBL" id="PKI54665.1"/>
    </source>
</evidence>
<reference evidence="1 2" key="1">
    <citation type="submission" date="2017-11" db="EMBL/GenBank/DDBJ databases">
        <title>De-novo sequencing of pomegranate (Punica granatum L.) genome.</title>
        <authorList>
            <person name="Akparov Z."/>
            <person name="Amiraslanov A."/>
            <person name="Hajiyeva S."/>
            <person name="Abbasov M."/>
            <person name="Kaur K."/>
            <person name="Hamwieh A."/>
            <person name="Solovyev V."/>
            <person name="Salamov A."/>
            <person name="Braich B."/>
            <person name="Kosarev P."/>
            <person name="Mahmoud A."/>
            <person name="Hajiyev E."/>
            <person name="Babayeva S."/>
            <person name="Izzatullayeva V."/>
            <person name="Mammadov A."/>
            <person name="Mammadov A."/>
            <person name="Sharifova S."/>
            <person name="Ojaghi J."/>
            <person name="Eynullazada K."/>
            <person name="Bayramov B."/>
            <person name="Abdulazimova A."/>
            <person name="Shahmuradov I."/>
        </authorList>
    </citation>
    <scope>NUCLEOTIDE SEQUENCE [LARGE SCALE GENOMIC DNA]</scope>
    <source>
        <strain evidence="2">cv. AG2017</strain>
        <tissue evidence="1">Leaf</tissue>
    </source>
</reference>
<accession>A0A2I0JEI3</accession>
<dbReference type="EMBL" id="PGOL01001775">
    <property type="protein sequence ID" value="PKI54665.1"/>
    <property type="molecule type" value="Genomic_DNA"/>
</dbReference>
<comment type="caution">
    <text evidence="1">The sequence shown here is derived from an EMBL/GenBank/DDBJ whole genome shotgun (WGS) entry which is preliminary data.</text>
</comment>
<evidence type="ECO:0000313" key="2">
    <source>
        <dbReference type="Proteomes" id="UP000233551"/>
    </source>
</evidence>
<dbReference type="AlphaFoldDB" id="A0A2I0JEI3"/>
<dbReference type="Proteomes" id="UP000233551">
    <property type="component" value="Unassembled WGS sequence"/>
</dbReference>
<protein>
    <submittedName>
        <fullName evidence="1">Uncharacterized protein</fullName>
    </submittedName>
</protein>
<gene>
    <name evidence="1" type="ORF">CRG98_024950</name>
</gene>
<sequence>MEMKMDMEMEMRTGNIVGGEKWKFVDLWGQVLCWSAGRVTGLAGRIEHRGELMCASALFYDMMSHCTAGTPAGFICVSYMLCNCATKKKWVGGRGGSQLRPPTLQMGSLATSKATSDLFWAVVGWRPSHHHLDLLSNLEKV</sequence>